<accession>A0A562JLB5</accession>
<comment type="catalytic activity">
    <reaction evidence="1 3">
        <text>aldehydo-D-ribose 5-phosphate = D-ribulose 5-phosphate</text>
        <dbReference type="Rhea" id="RHEA:14657"/>
        <dbReference type="ChEBI" id="CHEBI:58121"/>
        <dbReference type="ChEBI" id="CHEBI:58273"/>
        <dbReference type="EC" id="5.3.1.6"/>
    </reaction>
</comment>
<evidence type="ECO:0000256" key="1">
    <source>
        <dbReference type="ARBA" id="ARBA00001713"/>
    </source>
</evidence>
<feature type="binding site" evidence="3">
    <location>
        <begin position="99"/>
        <end position="102"/>
    </location>
    <ligand>
        <name>substrate</name>
    </ligand>
</feature>
<dbReference type="InterPro" id="IPR050262">
    <property type="entry name" value="Ribose-5P_isomerase"/>
</dbReference>
<evidence type="ECO:0000256" key="3">
    <source>
        <dbReference type="HAMAP-Rule" id="MF_00170"/>
    </source>
</evidence>
<proteinExistence type="inferred from homology"/>
<dbReference type="EC" id="5.3.1.6" evidence="3"/>
<dbReference type="RefSeq" id="WP_144543844.1">
    <property type="nucleotide sequence ID" value="NZ_CBCSDC010000022.1"/>
</dbReference>
<dbReference type="HAMAP" id="MF_00170">
    <property type="entry name" value="Rib_5P_isom_A"/>
    <property type="match status" value="1"/>
</dbReference>
<dbReference type="UniPathway" id="UPA00115">
    <property type="reaction ID" value="UER00412"/>
</dbReference>
<feature type="active site" description="Proton acceptor" evidence="3">
    <location>
        <position position="108"/>
    </location>
</feature>
<feature type="binding site" evidence="3">
    <location>
        <position position="126"/>
    </location>
    <ligand>
        <name>substrate</name>
    </ligand>
</feature>
<dbReference type="GO" id="GO:0009052">
    <property type="term" value="P:pentose-phosphate shunt, non-oxidative branch"/>
    <property type="evidence" value="ECO:0007669"/>
    <property type="project" value="UniProtKB-UniRule"/>
</dbReference>
<evidence type="ECO:0000256" key="2">
    <source>
        <dbReference type="ARBA" id="ARBA00023235"/>
    </source>
</evidence>
<dbReference type="Proteomes" id="UP000318667">
    <property type="component" value="Unassembled WGS sequence"/>
</dbReference>
<organism evidence="4 5">
    <name type="scientific">Cytobacillus oceanisediminis</name>
    <dbReference type="NCBI Taxonomy" id="665099"/>
    <lineage>
        <taxon>Bacteria</taxon>
        <taxon>Bacillati</taxon>
        <taxon>Bacillota</taxon>
        <taxon>Bacilli</taxon>
        <taxon>Bacillales</taxon>
        <taxon>Bacillaceae</taxon>
        <taxon>Cytobacillus</taxon>
    </lineage>
</organism>
<name>A0A562JLB5_9BACI</name>
<feature type="binding site" evidence="3">
    <location>
        <begin position="31"/>
        <end position="34"/>
    </location>
    <ligand>
        <name>substrate</name>
    </ligand>
</feature>
<dbReference type="InterPro" id="IPR037171">
    <property type="entry name" value="NagB/RpiA_transferase-like"/>
</dbReference>
<reference evidence="4 5" key="1">
    <citation type="journal article" date="2015" name="Stand. Genomic Sci.">
        <title>Genomic Encyclopedia of Bacterial and Archaeal Type Strains, Phase III: the genomes of soil and plant-associated and newly described type strains.</title>
        <authorList>
            <person name="Whitman W.B."/>
            <person name="Woyke T."/>
            <person name="Klenk H.P."/>
            <person name="Zhou Y."/>
            <person name="Lilburn T.G."/>
            <person name="Beck B.J."/>
            <person name="De Vos P."/>
            <person name="Vandamme P."/>
            <person name="Eisen J.A."/>
            <person name="Garrity G."/>
            <person name="Hugenholtz P."/>
            <person name="Kyrpides N.C."/>
        </authorList>
    </citation>
    <scope>NUCLEOTIDE SEQUENCE [LARGE SCALE GENOMIC DNA]</scope>
    <source>
        <strain evidence="4 5">CGMCC 1.10115</strain>
    </source>
</reference>
<comment type="function">
    <text evidence="3">Catalyzes the reversible conversion of ribose-5-phosphate to ribulose 5-phosphate.</text>
</comment>
<dbReference type="SUPFAM" id="SSF75445">
    <property type="entry name" value="D-ribose-5-phosphate isomerase (RpiA), lid domain"/>
    <property type="match status" value="1"/>
</dbReference>
<comment type="similarity">
    <text evidence="3">Belongs to the ribose 5-phosphate isomerase family.</text>
</comment>
<dbReference type="Pfam" id="PF06026">
    <property type="entry name" value="Rib_5-P_isom_A"/>
    <property type="match status" value="1"/>
</dbReference>
<dbReference type="PANTHER" id="PTHR43748">
    <property type="entry name" value="RIBOSE-5-PHOSPHATE ISOMERASE 3, CHLOROPLASTIC-RELATED"/>
    <property type="match status" value="1"/>
</dbReference>
<dbReference type="FunFam" id="3.40.50.1360:FF:000001">
    <property type="entry name" value="Ribose-5-phosphate isomerase A"/>
    <property type="match status" value="1"/>
</dbReference>
<evidence type="ECO:0000313" key="4">
    <source>
        <dbReference type="EMBL" id="TWH84072.1"/>
    </source>
</evidence>
<dbReference type="AlphaFoldDB" id="A0A562JLB5"/>
<sequence length="229" mass="25191">MVLDTKTIQKKTAGQKAAEFVKNGMTIGLGSGSTVYWMLKMLGEQVDQGLNIKGIPSSLRTEGWAKEFNIPLTDFSQVQRLDLAIDGADEVDPDFNLIKGGGGSLLREKLVDANSDRLIIIIDESKMVYQLGKFPLPVEVVSFGWEVTAQRIGDLGAIPELRKKDGDIFVSNNGNYILDCKFKQISNPKELHNQLKELLGVVETGLFIGMTDLVIVGSGESVKIYEKKQ</sequence>
<dbReference type="InterPro" id="IPR004788">
    <property type="entry name" value="Ribose5P_isomerase_type_A"/>
</dbReference>
<dbReference type="OrthoDB" id="5870696at2"/>
<dbReference type="Gene3D" id="3.40.50.1360">
    <property type="match status" value="1"/>
</dbReference>
<keyword evidence="2 3" id="KW-0413">Isomerase</keyword>
<dbReference type="NCBIfam" id="TIGR00021">
    <property type="entry name" value="rpiA"/>
    <property type="match status" value="1"/>
</dbReference>
<dbReference type="InterPro" id="IPR020672">
    <property type="entry name" value="Ribose5P_isomerase_typA_subgr"/>
</dbReference>
<dbReference type="CDD" id="cd01398">
    <property type="entry name" value="RPI_A"/>
    <property type="match status" value="1"/>
</dbReference>
<dbReference type="PANTHER" id="PTHR43748:SF3">
    <property type="entry name" value="RIBOSE-5-PHOSPHATE ISOMERASE 3, CHLOROPLASTIC-RELATED"/>
    <property type="match status" value="1"/>
</dbReference>
<dbReference type="EMBL" id="VLKI01000012">
    <property type="protein sequence ID" value="TWH84072.1"/>
    <property type="molecule type" value="Genomic_DNA"/>
</dbReference>
<dbReference type="Gene3D" id="3.30.70.260">
    <property type="match status" value="1"/>
</dbReference>
<comment type="caution">
    <text evidence="4">The sequence shown here is derived from an EMBL/GenBank/DDBJ whole genome shotgun (WGS) entry which is preliminary data.</text>
</comment>
<evidence type="ECO:0000313" key="5">
    <source>
        <dbReference type="Proteomes" id="UP000318667"/>
    </source>
</evidence>
<dbReference type="NCBIfam" id="NF001924">
    <property type="entry name" value="PRK00702.1"/>
    <property type="match status" value="1"/>
</dbReference>
<feature type="binding site" evidence="3">
    <location>
        <begin position="86"/>
        <end position="89"/>
    </location>
    <ligand>
        <name>substrate</name>
    </ligand>
</feature>
<keyword evidence="5" id="KW-1185">Reference proteome</keyword>
<gene>
    <name evidence="3" type="primary">rpiA</name>
    <name evidence="4" type="ORF">IQ19_03739</name>
</gene>
<dbReference type="SUPFAM" id="SSF100950">
    <property type="entry name" value="NagB/RpiA/CoA transferase-like"/>
    <property type="match status" value="1"/>
</dbReference>
<protein>
    <recommendedName>
        <fullName evidence="3">Ribose-5-phosphate isomerase A</fullName>
        <ecNumber evidence="3">5.3.1.6</ecNumber>
    </recommendedName>
    <alternativeName>
        <fullName evidence="3">Phosphoriboisomerase A</fullName>
        <shortName evidence="3">PRI</shortName>
    </alternativeName>
</protein>
<comment type="pathway">
    <text evidence="3">Carbohydrate degradation; pentose phosphate pathway; D-ribose 5-phosphate from D-ribulose 5-phosphate (non-oxidative stage): step 1/1.</text>
</comment>
<dbReference type="GeneID" id="65404867"/>
<dbReference type="GO" id="GO:0004751">
    <property type="term" value="F:ribose-5-phosphate isomerase activity"/>
    <property type="evidence" value="ECO:0007669"/>
    <property type="project" value="UniProtKB-UniRule"/>
</dbReference>
<comment type="subunit">
    <text evidence="3">Homodimer.</text>
</comment>